<organism evidence="2 3">
    <name type="scientific">Hevea brasiliensis</name>
    <name type="common">Para rubber tree</name>
    <name type="synonym">Siphonia brasiliensis</name>
    <dbReference type="NCBI Taxonomy" id="3981"/>
    <lineage>
        <taxon>Eukaryota</taxon>
        <taxon>Viridiplantae</taxon>
        <taxon>Streptophyta</taxon>
        <taxon>Embryophyta</taxon>
        <taxon>Tracheophyta</taxon>
        <taxon>Spermatophyta</taxon>
        <taxon>Magnoliopsida</taxon>
        <taxon>eudicotyledons</taxon>
        <taxon>Gunneridae</taxon>
        <taxon>Pentapetalae</taxon>
        <taxon>rosids</taxon>
        <taxon>fabids</taxon>
        <taxon>Malpighiales</taxon>
        <taxon>Euphorbiaceae</taxon>
        <taxon>Crotonoideae</taxon>
        <taxon>Micrandreae</taxon>
        <taxon>Hevea</taxon>
    </lineage>
</organism>
<evidence type="ECO:0000313" key="2">
    <source>
        <dbReference type="EMBL" id="KAF2308354.1"/>
    </source>
</evidence>
<accession>A0A6A6M4X6</accession>
<dbReference type="Pfam" id="PF10551">
    <property type="entry name" value="MULE"/>
    <property type="match status" value="1"/>
</dbReference>
<comment type="caution">
    <text evidence="2">The sequence shown here is derived from an EMBL/GenBank/DDBJ whole genome shotgun (WGS) entry which is preliminary data.</text>
</comment>
<dbReference type="AlphaFoldDB" id="A0A6A6M4X6"/>
<dbReference type="EMBL" id="JAAGAX010000007">
    <property type="protein sequence ID" value="KAF2308354.1"/>
    <property type="molecule type" value="Genomic_DNA"/>
</dbReference>
<proteinExistence type="predicted"/>
<evidence type="ECO:0000259" key="1">
    <source>
        <dbReference type="Pfam" id="PF10551"/>
    </source>
</evidence>
<gene>
    <name evidence="2" type="ORF">GH714_000190</name>
</gene>
<dbReference type="Proteomes" id="UP000467840">
    <property type="component" value="Chromosome 17"/>
</dbReference>
<keyword evidence="3" id="KW-1185">Reference proteome</keyword>
<dbReference type="PANTHER" id="PTHR31973:SF191">
    <property type="entry name" value="OS05G0489400 PROTEIN"/>
    <property type="match status" value="1"/>
</dbReference>
<evidence type="ECO:0000313" key="3">
    <source>
        <dbReference type="Proteomes" id="UP000467840"/>
    </source>
</evidence>
<feature type="domain" description="MULE transposase" evidence="1">
    <location>
        <begin position="97"/>
        <end position="182"/>
    </location>
</feature>
<reference evidence="2 3" key="1">
    <citation type="journal article" date="2020" name="Mol. Plant">
        <title>The Chromosome-Based Rubber Tree Genome Provides New Insights into Spurge Genome Evolution and Rubber Biosynthesis.</title>
        <authorList>
            <person name="Liu J."/>
            <person name="Shi C."/>
            <person name="Shi C.C."/>
            <person name="Li W."/>
            <person name="Zhang Q.J."/>
            <person name="Zhang Y."/>
            <person name="Li K."/>
            <person name="Lu H.F."/>
            <person name="Shi C."/>
            <person name="Zhu S.T."/>
            <person name="Xiao Z.Y."/>
            <person name="Nan H."/>
            <person name="Yue Y."/>
            <person name="Zhu X.G."/>
            <person name="Wu Y."/>
            <person name="Hong X.N."/>
            <person name="Fan G.Y."/>
            <person name="Tong Y."/>
            <person name="Zhang D."/>
            <person name="Mao C.L."/>
            <person name="Liu Y.L."/>
            <person name="Hao S.J."/>
            <person name="Liu W.Q."/>
            <person name="Lv M.Q."/>
            <person name="Zhang H.B."/>
            <person name="Liu Y."/>
            <person name="Hu-Tang G.R."/>
            <person name="Wang J.P."/>
            <person name="Wang J.H."/>
            <person name="Sun Y.H."/>
            <person name="Ni S.B."/>
            <person name="Chen W.B."/>
            <person name="Zhang X.C."/>
            <person name="Jiao Y.N."/>
            <person name="Eichler E.E."/>
            <person name="Li G.H."/>
            <person name="Liu X."/>
            <person name="Gao L.Z."/>
        </authorList>
    </citation>
    <scope>NUCLEOTIDE SEQUENCE [LARGE SCALE GENOMIC DNA]</scope>
    <source>
        <strain evidence="3">cv. GT1</strain>
        <tissue evidence="2">Leaf</tissue>
    </source>
</reference>
<protein>
    <recommendedName>
        <fullName evidence="1">MULE transposase domain-containing protein</fullName>
    </recommendedName>
</protein>
<dbReference type="InterPro" id="IPR018289">
    <property type="entry name" value="MULE_transposase_dom"/>
</dbReference>
<sequence length="242" mass="28101">MQPKRKGVVLEEIDEDLGNAILENNSSSHYLTDQQFEREEGSGIARRNLIELGHYGVDDASPGEVDIGNNGVDVRGNEVESYRLNKVEGEYIVGHGNYGGQLLTAVGIDPNDYIFPIPYAVVLIENKDNWQWFLEQLKEDLQIYNSHRWAFMSDRQKGLIAVIGAMFPNSEHRLCVRHMYTNFRCNFKGKELKDMLWNVARSSYKQKLDYWLNKIEEKNPEAREWLREKPSDIYWILGIKQS</sequence>
<name>A0A6A6M4X6_HEVBR</name>
<dbReference type="PANTHER" id="PTHR31973">
    <property type="entry name" value="POLYPROTEIN, PUTATIVE-RELATED"/>
    <property type="match status" value="1"/>
</dbReference>